<accession>A0A9X0DLR2</accession>
<evidence type="ECO:0000256" key="2">
    <source>
        <dbReference type="SAM" id="MobiDB-lite"/>
    </source>
</evidence>
<evidence type="ECO:0000256" key="1">
    <source>
        <dbReference type="ARBA" id="ARBA00035112"/>
    </source>
</evidence>
<name>A0A9X0DLR2_9HELO</name>
<evidence type="ECO:0000256" key="3">
    <source>
        <dbReference type="SAM" id="Phobius"/>
    </source>
</evidence>
<dbReference type="InterPro" id="IPR021765">
    <property type="entry name" value="UstYa-like"/>
</dbReference>
<comment type="caution">
    <text evidence="4">The sequence shown here is derived from an EMBL/GenBank/DDBJ whole genome shotgun (WGS) entry which is preliminary data.</text>
</comment>
<comment type="similarity">
    <text evidence="1">Belongs to the ustYa family.</text>
</comment>
<organism evidence="4 5">
    <name type="scientific">Sclerotinia nivalis</name>
    <dbReference type="NCBI Taxonomy" id="352851"/>
    <lineage>
        <taxon>Eukaryota</taxon>
        <taxon>Fungi</taxon>
        <taxon>Dikarya</taxon>
        <taxon>Ascomycota</taxon>
        <taxon>Pezizomycotina</taxon>
        <taxon>Leotiomycetes</taxon>
        <taxon>Helotiales</taxon>
        <taxon>Sclerotiniaceae</taxon>
        <taxon>Sclerotinia</taxon>
    </lineage>
</organism>
<dbReference type="OrthoDB" id="3687641at2759"/>
<feature type="transmembrane region" description="Helical" evidence="3">
    <location>
        <begin position="40"/>
        <end position="60"/>
    </location>
</feature>
<dbReference type="Proteomes" id="UP001152300">
    <property type="component" value="Unassembled WGS sequence"/>
</dbReference>
<keyword evidence="3" id="KW-0812">Transmembrane</keyword>
<dbReference type="PANTHER" id="PTHR33365:SF7">
    <property type="entry name" value="TAT PATHWAY SIGNAL SEQUENCE"/>
    <property type="match status" value="1"/>
</dbReference>
<evidence type="ECO:0000313" key="4">
    <source>
        <dbReference type="EMBL" id="KAJ8065328.1"/>
    </source>
</evidence>
<evidence type="ECO:0008006" key="6">
    <source>
        <dbReference type="Google" id="ProtNLM"/>
    </source>
</evidence>
<dbReference type="GO" id="GO:0043386">
    <property type="term" value="P:mycotoxin biosynthetic process"/>
    <property type="evidence" value="ECO:0007669"/>
    <property type="project" value="InterPro"/>
</dbReference>
<evidence type="ECO:0000313" key="5">
    <source>
        <dbReference type="Proteomes" id="UP001152300"/>
    </source>
</evidence>
<dbReference type="PANTHER" id="PTHR33365">
    <property type="entry name" value="YALI0B05434P"/>
    <property type="match status" value="1"/>
</dbReference>
<reference evidence="4" key="1">
    <citation type="submission" date="2022-11" db="EMBL/GenBank/DDBJ databases">
        <title>Genome Resource of Sclerotinia nivalis Strain SnTB1, a Plant Pathogen Isolated from American Ginseng.</title>
        <authorList>
            <person name="Fan S."/>
        </authorList>
    </citation>
    <scope>NUCLEOTIDE SEQUENCE</scope>
    <source>
        <strain evidence="4">SnTB1</strain>
    </source>
</reference>
<keyword evidence="3" id="KW-0472">Membrane</keyword>
<dbReference type="Pfam" id="PF11807">
    <property type="entry name" value="UstYa"/>
    <property type="match status" value="1"/>
</dbReference>
<keyword evidence="3" id="KW-1133">Transmembrane helix</keyword>
<sequence>MDDQSREPFFKEEYRDSEDSDSSSSLTGAEISGKTLQSHYVFIALHFAIIAFFTAIYVYFRTHSSHQPVTAHSLTYSPAAAAIEYTTKKVDGLHTDSIFAGRPNPESDAAWSELLHGINLRLTHDEIAKLSQDSLKLADGSGYLGTLGVYHELHCIKRIRKYFYKDYYYPNETRIENIEHETHAEHCLELLRQSAVCKGDISVTTYKWLKKGDNIEPTTLEGAPHQCVNWARLSSWAEERSVNLFDPKLLVLPDKD</sequence>
<dbReference type="AlphaFoldDB" id="A0A9X0DLR2"/>
<feature type="region of interest" description="Disordered" evidence="2">
    <location>
        <begin position="1"/>
        <end position="28"/>
    </location>
</feature>
<feature type="compositionally biased region" description="Basic and acidic residues" evidence="2">
    <location>
        <begin position="1"/>
        <end position="14"/>
    </location>
</feature>
<dbReference type="EMBL" id="JAPEIS010000006">
    <property type="protein sequence ID" value="KAJ8065328.1"/>
    <property type="molecule type" value="Genomic_DNA"/>
</dbReference>
<proteinExistence type="inferred from homology"/>
<protein>
    <recommendedName>
        <fullName evidence="6">Tat pathway signal sequence</fullName>
    </recommendedName>
</protein>
<gene>
    <name evidence="4" type="ORF">OCU04_006018</name>
</gene>
<keyword evidence="5" id="KW-1185">Reference proteome</keyword>